<dbReference type="Proteomes" id="UP000254065">
    <property type="component" value="Unassembled WGS sequence"/>
</dbReference>
<name>A0A378R4D9_9GAMM</name>
<dbReference type="EMBL" id="UGQB01000004">
    <property type="protein sequence ID" value="STZ09649.1"/>
    <property type="molecule type" value="Genomic_DNA"/>
</dbReference>
<evidence type="ECO:0000313" key="1">
    <source>
        <dbReference type="EMBL" id="STZ09649.1"/>
    </source>
</evidence>
<sequence length="79" mass="9132">MIEIAVHEIANYDMVQILQKAKQGEKVALIYNGTTFDITPSKPLSEEEKKFAILDNIFATVQAKLPPDFKFNREELYER</sequence>
<protein>
    <submittedName>
        <fullName evidence="1">Uncharacterized protein</fullName>
    </submittedName>
</protein>
<organism evidence="1 2">
    <name type="scientific">Moraxella caprae</name>
    <dbReference type="NCBI Taxonomy" id="90240"/>
    <lineage>
        <taxon>Bacteria</taxon>
        <taxon>Pseudomonadati</taxon>
        <taxon>Pseudomonadota</taxon>
        <taxon>Gammaproteobacteria</taxon>
        <taxon>Moraxellales</taxon>
        <taxon>Moraxellaceae</taxon>
        <taxon>Moraxella</taxon>
    </lineage>
</organism>
<dbReference type="AlphaFoldDB" id="A0A378R4D9"/>
<accession>A0A378R4D9</accession>
<keyword evidence="2" id="KW-1185">Reference proteome</keyword>
<gene>
    <name evidence="1" type="ORF">NCTC12877_02672</name>
</gene>
<evidence type="ECO:0000313" key="2">
    <source>
        <dbReference type="Proteomes" id="UP000254065"/>
    </source>
</evidence>
<dbReference type="RefSeq" id="WP_029102543.1">
    <property type="nucleotide sequence ID" value="NZ_UGQB01000004.1"/>
</dbReference>
<reference evidence="1 2" key="1">
    <citation type="submission" date="2018-06" db="EMBL/GenBank/DDBJ databases">
        <authorList>
            <consortium name="Pathogen Informatics"/>
            <person name="Doyle S."/>
        </authorList>
    </citation>
    <scope>NUCLEOTIDE SEQUENCE [LARGE SCALE GENOMIC DNA]</scope>
    <source>
        <strain evidence="1 2">NCTC12877</strain>
    </source>
</reference>
<dbReference type="STRING" id="1122244.GCA_000426885_00801"/>
<proteinExistence type="predicted"/>
<dbReference type="OrthoDB" id="6648477at2"/>